<organism evidence="1 2">
    <name type="scientific">Mortierella polycephala</name>
    <dbReference type="NCBI Taxonomy" id="41804"/>
    <lineage>
        <taxon>Eukaryota</taxon>
        <taxon>Fungi</taxon>
        <taxon>Fungi incertae sedis</taxon>
        <taxon>Mucoromycota</taxon>
        <taxon>Mortierellomycotina</taxon>
        <taxon>Mortierellomycetes</taxon>
        <taxon>Mortierellales</taxon>
        <taxon>Mortierellaceae</taxon>
        <taxon>Mortierella</taxon>
    </lineage>
</organism>
<evidence type="ECO:0000313" key="2">
    <source>
        <dbReference type="Proteomes" id="UP000726737"/>
    </source>
</evidence>
<keyword evidence="2" id="KW-1185">Reference proteome</keyword>
<gene>
    <name evidence="1" type="ORF">BG011_008592</name>
</gene>
<dbReference type="AlphaFoldDB" id="A0A9P6PMR1"/>
<protein>
    <submittedName>
        <fullName evidence="1">Uncharacterized protein</fullName>
    </submittedName>
</protein>
<dbReference type="OrthoDB" id="10351795at2759"/>
<name>A0A9P6PMR1_9FUNG</name>
<comment type="caution">
    <text evidence="1">The sequence shown here is derived from an EMBL/GenBank/DDBJ whole genome shotgun (WGS) entry which is preliminary data.</text>
</comment>
<proteinExistence type="predicted"/>
<accession>A0A9P6PMR1</accession>
<evidence type="ECO:0000313" key="1">
    <source>
        <dbReference type="EMBL" id="KAG0250172.1"/>
    </source>
</evidence>
<reference evidence="1" key="1">
    <citation type="journal article" date="2020" name="Fungal Divers.">
        <title>Resolving the Mortierellaceae phylogeny through synthesis of multi-gene phylogenetics and phylogenomics.</title>
        <authorList>
            <person name="Vandepol N."/>
            <person name="Liber J."/>
            <person name="Desiro A."/>
            <person name="Na H."/>
            <person name="Kennedy M."/>
            <person name="Barry K."/>
            <person name="Grigoriev I.V."/>
            <person name="Miller A.N."/>
            <person name="O'Donnell K."/>
            <person name="Stajich J.E."/>
            <person name="Bonito G."/>
        </authorList>
    </citation>
    <scope>NUCLEOTIDE SEQUENCE</scope>
    <source>
        <strain evidence="1">KOD948</strain>
    </source>
</reference>
<dbReference type="Proteomes" id="UP000726737">
    <property type="component" value="Unassembled WGS sequence"/>
</dbReference>
<sequence length="108" mass="12560">MGEAYEIFAEIEKTIANVNDEQPYKLIGYLAFNLQLLYENPKISFDCRNEIRRILKQWESMLKSKAPKTDERWKTLAADAEKCYNGAPANHGRLYEAHGLPVRWPLES</sequence>
<dbReference type="EMBL" id="JAAAJA010000717">
    <property type="protein sequence ID" value="KAG0250172.1"/>
    <property type="molecule type" value="Genomic_DNA"/>
</dbReference>